<organism evidence="1 2">
    <name type="scientific">Kickxella alabastrina</name>
    <dbReference type="NCBI Taxonomy" id="61397"/>
    <lineage>
        <taxon>Eukaryota</taxon>
        <taxon>Fungi</taxon>
        <taxon>Fungi incertae sedis</taxon>
        <taxon>Zoopagomycota</taxon>
        <taxon>Kickxellomycotina</taxon>
        <taxon>Kickxellomycetes</taxon>
        <taxon>Kickxellales</taxon>
        <taxon>Kickxellaceae</taxon>
        <taxon>Kickxella</taxon>
    </lineage>
</organism>
<evidence type="ECO:0000313" key="2">
    <source>
        <dbReference type="Proteomes" id="UP001150581"/>
    </source>
</evidence>
<proteinExistence type="predicted"/>
<reference evidence="1" key="1">
    <citation type="submission" date="2022-07" db="EMBL/GenBank/DDBJ databases">
        <title>Phylogenomic reconstructions and comparative analyses of Kickxellomycotina fungi.</title>
        <authorList>
            <person name="Reynolds N.K."/>
            <person name="Stajich J.E."/>
            <person name="Barry K."/>
            <person name="Grigoriev I.V."/>
            <person name="Crous P."/>
            <person name="Smith M.E."/>
        </authorList>
    </citation>
    <scope>NUCLEOTIDE SEQUENCE</scope>
    <source>
        <strain evidence="1">Benny 63K</strain>
    </source>
</reference>
<comment type="caution">
    <text evidence="1">The sequence shown here is derived from an EMBL/GenBank/DDBJ whole genome shotgun (WGS) entry which is preliminary data.</text>
</comment>
<dbReference type="Proteomes" id="UP001150581">
    <property type="component" value="Unassembled WGS sequence"/>
</dbReference>
<feature type="non-terminal residue" evidence="1">
    <location>
        <position position="786"/>
    </location>
</feature>
<evidence type="ECO:0000313" key="1">
    <source>
        <dbReference type="EMBL" id="KAJ1893444.1"/>
    </source>
</evidence>
<accession>A0ACC1IEC9</accession>
<sequence>MVVDTVYSVKEGKETALSITLRNECSVAEPNAGCGRHPWHSILGAVAETQSSCQQDSRQGLGSGHAANGQSSNTSALMGMEDITTQGLLDGLEELYDQPSESIFLLPGPSKAGSLLPAAADKDAVETVNRSDAAECRDSAADKQLADMDSQETERIAEQFGRFSSARLGATSEPNAGGRRRAELVAGHSVRAGKAPDPGLEPEPEPELEPGPGPGPGSGPENRSETAADSKLGRVDEPAPEESPANAMEFDGMRGSEALGSIDSMDEFARANAGDSCSAKPELSSAGGDAEIKDMVDEEAQEIISQYGGFLKARSVARAGETAGPAVRSRASLHPHPHPHPRALTPLNSPAAARVLARAAQPTAPVAAPATPRSAVPASTGVPPKMASPFPSRQEVLSARRALKGDAGRPPALSFSTPLGKPRLRLALNALPPLTAAAAPAAAAESTQPAAADTPPAAPPMLAFKSPGLKRQAPRMGFTPPAKRASFAQPFRSPARSADHSPAPLPGRVKPPPKLPPVTVRRQAAASARVQPEARAAATPRDTRGERCGLRAVADEIATTAEQATAHGVPGDALAMTAAAAGTYAFAIGTGRWGWAEARQTLLARGCEPKVVAEAWVRNHFRWSVWAAASYARRLPARWRALWCVEAVLARLVQRYEREYLRGQRSALRRVLEGDASAQQLMVLAVAAVGWQGAAPRLEVTDGWYGVAASADPVLVQALRSGRLRVGDKVACVGLRLSGVSDGVDPLSPAARSAALVLSANCVRRARWDARLGFQRRGAMFMSLSA</sequence>
<dbReference type="EMBL" id="JANBPG010000833">
    <property type="protein sequence ID" value="KAJ1893444.1"/>
    <property type="molecule type" value="Genomic_DNA"/>
</dbReference>
<gene>
    <name evidence="1" type="ORF">LPJ66_005749</name>
</gene>
<name>A0ACC1IEC9_9FUNG</name>
<keyword evidence="2" id="KW-1185">Reference proteome</keyword>
<protein>
    <submittedName>
        <fullName evidence="1">Uncharacterized protein</fullName>
    </submittedName>
</protein>